<reference evidence="14" key="1">
    <citation type="journal article" date="2019" name="Int. J. Syst. Evol. Microbiol.">
        <title>The Global Catalogue of Microorganisms (GCM) 10K type strain sequencing project: providing services to taxonomists for standard genome sequencing and annotation.</title>
        <authorList>
            <consortium name="The Broad Institute Genomics Platform"/>
            <consortium name="The Broad Institute Genome Sequencing Center for Infectious Disease"/>
            <person name="Wu L."/>
            <person name="Ma J."/>
        </authorList>
    </citation>
    <scope>NUCLEOTIDE SEQUENCE [LARGE SCALE GENOMIC DNA]</scope>
    <source>
        <strain evidence="14">PCU 347</strain>
    </source>
</reference>
<comment type="caution">
    <text evidence="13">The sequence shown here is derived from an EMBL/GenBank/DDBJ whole genome shotgun (WGS) entry which is preliminary data.</text>
</comment>
<name>A0ABV8T8D3_9ACTN</name>
<dbReference type="Gene3D" id="3.40.50.300">
    <property type="entry name" value="P-loop containing nucleotide triphosphate hydrolases"/>
    <property type="match status" value="2"/>
</dbReference>
<evidence type="ECO:0000256" key="5">
    <source>
        <dbReference type="ARBA" id="ARBA00022741"/>
    </source>
</evidence>
<dbReference type="InterPro" id="IPR011545">
    <property type="entry name" value="DEAD/DEAH_box_helicase_dom"/>
</dbReference>
<comment type="similarity">
    <text evidence="1">In the N-terminal section; belongs to the CRISPR-associated nuclease Cas3-HD family.</text>
</comment>
<feature type="region of interest" description="Disordered" evidence="10">
    <location>
        <begin position="382"/>
        <end position="418"/>
    </location>
</feature>
<protein>
    <submittedName>
        <fullName evidence="13">CRISPR-associated helicase Cas3</fullName>
    </submittedName>
</protein>
<dbReference type="InterPro" id="IPR041372">
    <property type="entry name" value="Cas3_C"/>
</dbReference>
<keyword evidence="5" id="KW-0547">Nucleotide-binding</keyword>
<gene>
    <name evidence="13" type="primary">cas3</name>
    <name evidence="13" type="ORF">ACFPC0_01425</name>
</gene>
<evidence type="ECO:0000256" key="8">
    <source>
        <dbReference type="ARBA" id="ARBA00022840"/>
    </source>
</evidence>
<dbReference type="NCBIfam" id="TIGR01596">
    <property type="entry name" value="cas3_HD"/>
    <property type="match status" value="1"/>
</dbReference>
<evidence type="ECO:0000256" key="3">
    <source>
        <dbReference type="ARBA" id="ARBA00022722"/>
    </source>
</evidence>
<evidence type="ECO:0000313" key="14">
    <source>
        <dbReference type="Proteomes" id="UP001595824"/>
    </source>
</evidence>
<dbReference type="CDD" id="cd17930">
    <property type="entry name" value="DEXHc_cas3"/>
    <property type="match status" value="1"/>
</dbReference>
<evidence type="ECO:0000259" key="12">
    <source>
        <dbReference type="PROSITE" id="PS51643"/>
    </source>
</evidence>
<dbReference type="NCBIfam" id="TIGR01587">
    <property type="entry name" value="cas3_core"/>
    <property type="match status" value="1"/>
</dbReference>
<dbReference type="InterPro" id="IPR014001">
    <property type="entry name" value="Helicase_ATP-bd"/>
</dbReference>
<evidence type="ECO:0000256" key="6">
    <source>
        <dbReference type="ARBA" id="ARBA00022801"/>
    </source>
</evidence>
<evidence type="ECO:0000256" key="2">
    <source>
        <dbReference type="ARBA" id="ARBA00009046"/>
    </source>
</evidence>
<dbReference type="Pfam" id="PF22590">
    <property type="entry name" value="Cas3-like_C_2"/>
    <property type="match status" value="1"/>
</dbReference>
<organism evidence="13 14">
    <name type="scientific">Streptomyces andamanensis</name>
    <dbReference type="NCBI Taxonomy" id="1565035"/>
    <lineage>
        <taxon>Bacteria</taxon>
        <taxon>Bacillati</taxon>
        <taxon>Actinomycetota</taxon>
        <taxon>Actinomycetes</taxon>
        <taxon>Kitasatosporales</taxon>
        <taxon>Streptomycetaceae</taxon>
        <taxon>Streptomyces</taxon>
    </lineage>
</organism>
<dbReference type="InterPro" id="IPR006483">
    <property type="entry name" value="CRISPR-assoc_Cas3_HD"/>
</dbReference>
<dbReference type="RefSeq" id="WP_381736579.1">
    <property type="nucleotide sequence ID" value="NZ_JBHSDP010000004.1"/>
</dbReference>
<dbReference type="Pfam" id="PF18019">
    <property type="entry name" value="Cas3_HD"/>
    <property type="match status" value="1"/>
</dbReference>
<evidence type="ECO:0000256" key="4">
    <source>
        <dbReference type="ARBA" id="ARBA00022723"/>
    </source>
</evidence>
<dbReference type="CDD" id="cd09641">
    <property type="entry name" value="Cas3''_I"/>
    <property type="match status" value="1"/>
</dbReference>
<dbReference type="Proteomes" id="UP001595824">
    <property type="component" value="Unassembled WGS sequence"/>
</dbReference>
<dbReference type="InterPro" id="IPR027417">
    <property type="entry name" value="P-loop_NTPase"/>
</dbReference>
<dbReference type="SUPFAM" id="SSF52540">
    <property type="entry name" value="P-loop containing nucleoside triphosphate hydrolases"/>
    <property type="match status" value="1"/>
</dbReference>
<evidence type="ECO:0000256" key="1">
    <source>
        <dbReference type="ARBA" id="ARBA00006847"/>
    </source>
</evidence>
<evidence type="ECO:0000256" key="10">
    <source>
        <dbReference type="SAM" id="MobiDB-lite"/>
    </source>
</evidence>
<dbReference type="PROSITE" id="PS51192">
    <property type="entry name" value="HELICASE_ATP_BIND_1"/>
    <property type="match status" value="1"/>
</dbReference>
<dbReference type="SMART" id="SM00487">
    <property type="entry name" value="DEXDc"/>
    <property type="match status" value="1"/>
</dbReference>
<dbReference type="EMBL" id="JBHSDP010000004">
    <property type="protein sequence ID" value="MFC4326511.1"/>
    <property type="molecule type" value="Genomic_DNA"/>
</dbReference>
<evidence type="ECO:0000256" key="7">
    <source>
        <dbReference type="ARBA" id="ARBA00022806"/>
    </source>
</evidence>
<evidence type="ECO:0000256" key="9">
    <source>
        <dbReference type="ARBA" id="ARBA00023118"/>
    </source>
</evidence>
<feature type="compositionally biased region" description="Basic and acidic residues" evidence="10">
    <location>
        <begin position="397"/>
        <end position="410"/>
    </location>
</feature>
<keyword evidence="4" id="KW-0479">Metal-binding</keyword>
<keyword evidence="6" id="KW-0378">Hydrolase</keyword>
<feature type="domain" description="HD Cas3-type" evidence="12">
    <location>
        <begin position="13"/>
        <end position="223"/>
    </location>
</feature>
<dbReference type="PANTHER" id="PTHR47963">
    <property type="entry name" value="DEAD-BOX ATP-DEPENDENT RNA HELICASE 47, MITOCHONDRIAL"/>
    <property type="match status" value="1"/>
</dbReference>
<dbReference type="Gene3D" id="1.10.3210.30">
    <property type="match status" value="1"/>
</dbReference>
<keyword evidence="3" id="KW-0540">Nuclease</keyword>
<sequence length="973" mass="104763">MVVDSRLWGKAKGLERPYPLMGHLVDTALIAGVLWDEALEAGQRERIAAALGLGMRDARQVVMLWAGLHDIGKIMPVFQDAARDEHPGHCAFLDELRYAHDRDRDSRVGRVGHEHATAKAIPGLLGALGYPVDGMAEYQLRCQVGQILGGHHGRYPLGIEEDELEVAEGGMVELGRGAWAQERHEHVALLRDLLGEPPVPQVEAVPVASAVVIAGLVIVADWLASQEHVVEGRLTAWFNRPEPGTPGAVRAHAAEMSALAPGIVADAGLGHAVFQARDFAEQFPEITDPHPLQRSVEQGLRDKVSGPGILLVTAPTGEGKTEVALHAATVMGDAVGGSGVLFALPTQATANQMYERVRDFALRNLTDSAQITLTHRDADFHERYQSADGSSATKGADTPESRVLSHDADHSAASGGDGVSVEASRWLRQRWRGLLAPISVGTIDQALMGVLPLRYNALRHVGLAGKTVVVDEAHSYDAFTHALLLRLLNWLGAMGVPVVLLSATLTGETARGLVRAYLTGAGVGSSAGLPTPGYPGWLYADGRTGAVITPSTPVGTVRSRALDITVRRVTHTYDPSVSDGRLSVVFEELEQLARAGGCAAVICTTVGEAQDTYTALRAHLTGIHGPGYTGWDDRASGTGETPGEGTLLRLLHSRFPAYRRAELTAEAESWFGRGDKKETRRPPLPRGAILVATQVIEQSLDLDFDVVLSDLAPMAQLLQRAGRVWRHSATPRPAWAAGPRLVVLASPAHGTAKAPRSWGDVYSESLLQRTEELLALRQGATVAIPGDVQALVDGVYAEEFRSQDPDELFRRDIGRLGDDMARQGLANLVMIPPPAVADLHGLTNSEADADLIATRLGADTVQLLPVYQDADDHRWLDEARTIPLPTRGSGRDGRFTRAEVRAVLNLVVPYRHGAWRAACTAEHRPPAAWRKEPRLARVVLLPHRVTPQGVRGSSFGDLNLRVDHALGLRAEDR</sequence>
<dbReference type="PANTHER" id="PTHR47963:SF9">
    <property type="entry name" value="CRISPR-ASSOCIATED ENDONUCLEASE_HELICASE CAS3"/>
    <property type="match status" value="1"/>
</dbReference>
<dbReference type="InterPro" id="IPR038257">
    <property type="entry name" value="CRISPR-assoc_Cas3_HD_sf"/>
</dbReference>
<feature type="domain" description="Helicase ATP-binding" evidence="11">
    <location>
        <begin position="301"/>
        <end position="509"/>
    </location>
</feature>
<evidence type="ECO:0000259" key="11">
    <source>
        <dbReference type="PROSITE" id="PS51192"/>
    </source>
</evidence>
<keyword evidence="9" id="KW-0051">Antiviral defense</keyword>
<dbReference type="InterPro" id="IPR050547">
    <property type="entry name" value="DEAD_box_RNA_helicases"/>
</dbReference>
<dbReference type="InterPro" id="IPR054712">
    <property type="entry name" value="Cas3-like_dom"/>
</dbReference>
<dbReference type="PROSITE" id="PS51643">
    <property type="entry name" value="HD_CAS3"/>
    <property type="match status" value="1"/>
</dbReference>
<keyword evidence="14" id="KW-1185">Reference proteome</keyword>
<keyword evidence="7" id="KW-0347">Helicase</keyword>
<keyword evidence="8" id="KW-0067">ATP-binding</keyword>
<dbReference type="Pfam" id="PF18395">
    <property type="entry name" value="Cas3_C"/>
    <property type="match status" value="1"/>
</dbReference>
<proteinExistence type="inferred from homology"/>
<dbReference type="Pfam" id="PF00270">
    <property type="entry name" value="DEAD"/>
    <property type="match status" value="1"/>
</dbReference>
<comment type="similarity">
    <text evidence="2">In the central section; belongs to the CRISPR-associated helicase Cas3 family.</text>
</comment>
<evidence type="ECO:0000313" key="13">
    <source>
        <dbReference type="EMBL" id="MFC4326511.1"/>
    </source>
</evidence>
<dbReference type="InterPro" id="IPR006474">
    <property type="entry name" value="Helicase_Cas3_CRISPR-ass_core"/>
</dbReference>
<accession>A0ABV8T8D3</accession>